<dbReference type="SMR" id="A2DUE4"/>
<reference evidence="1" key="1">
    <citation type="submission" date="2006-10" db="EMBL/GenBank/DDBJ databases">
        <authorList>
            <person name="Amadeo P."/>
            <person name="Zhao Q."/>
            <person name="Wortman J."/>
            <person name="Fraser-Liggett C."/>
            <person name="Carlton J."/>
        </authorList>
    </citation>
    <scope>NUCLEOTIDE SEQUENCE</scope>
    <source>
        <strain evidence="1">G3</strain>
    </source>
</reference>
<dbReference type="InParanoid" id="A2DUE4"/>
<dbReference type="Proteomes" id="UP000001542">
    <property type="component" value="Unassembled WGS sequence"/>
</dbReference>
<evidence type="ECO:0000313" key="2">
    <source>
        <dbReference type="Proteomes" id="UP000001542"/>
    </source>
</evidence>
<dbReference type="AlphaFoldDB" id="A2DUE4"/>
<protein>
    <submittedName>
        <fullName evidence="1">Uncharacterized protein</fullName>
    </submittedName>
</protein>
<keyword evidence="2" id="KW-1185">Reference proteome</keyword>
<evidence type="ECO:0000313" key="1">
    <source>
        <dbReference type="EMBL" id="EAY15982.1"/>
    </source>
</evidence>
<proteinExistence type="predicted"/>
<dbReference type="VEuPathDB" id="TrichDB:TVAGG3_0596000"/>
<reference evidence="1" key="2">
    <citation type="journal article" date="2007" name="Science">
        <title>Draft genome sequence of the sexually transmitted pathogen Trichomonas vaginalis.</title>
        <authorList>
            <person name="Carlton J.M."/>
            <person name="Hirt R.P."/>
            <person name="Silva J.C."/>
            <person name="Delcher A.L."/>
            <person name="Schatz M."/>
            <person name="Zhao Q."/>
            <person name="Wortman J.R."/>
            <person name="Bidwell S.L."/>
            <person name="Alsmark U.C.M."/>
            <person name="Besteiro S."/>
            <person name="Sicheritz-Ponten T."/>
            <person name="Noel C.J."/>
            <person name="Dacks J.B."/>
            <person name="Foster P.G."/>
            <person name="Simillion C."/>
            <person name="Van de Peer Y."/>
            <person name="Miranda-Saavedra D."/>
            <person name="Barton G.J."/>
            <person name="Westrop G.D."/>
            <person name="Mueller S."/>
            <person name="Dessi D."/>
            <person name="Fiori P.L."/>
            <person name="Ren Q."/>
            <person name="Paulsen I."/>
            <person name="Zhang H."/>
            <person name="Bastida-Corcuera F.D."/>
            <person name="Simoes-Barbosa A."/>
            <person name="Brown M.T."/>
            <person name="Hayes R.D."/>
            <person name="Mukherjee M."/>
            <person name="Okumura C.Y."/>
            <person name="Schneider R."/>
            <person name="Smith A.J."/>
            <person name="Vanacova S."/>
            <person name="Villalvazo M."/>
            <person name="Haas B.J."/>
            <person name="Pertea M."/>
            <person name="Feldblyum T.V."/>
            <person name="Utterback T.R."/>
            <person name="Shu C.L."/>
            <person name="Osoegawa K."/>
            <person name="de Jong P.J."/>
            <person name="Hrdy I."/>
            <person name="Horvathova L."/>
            <person name="Zubacova Z."/>
            <person name="Dolezal P."/>
            <person name="Malik S.B."/>
            <person name="Logsdon J.M. Jr."/>
            <person name="Henze K."/>
            <person name="Gupta A."/>
            <person name="Wang C.C."/>
            <person name="Dunne R.L."/>
            <person name="Upcroft J.A."/>
            <person name="Upcroft P."/>
            <person name="White O."/>
            <person name="Salzberg S.L."/>
            <person name="Tang P."/>
            <person name="Chiu C.-H."/>
            <person name="Lee Y.-S."/>
            <person name="Embley T.M."/>
            <person name="Coombs G.H."/>
            <person name="Mottram J.C."/>
            <person name="Tachezy J."/>
            <person name="Fraser-Liggett C.M."/>
            <person name="Johnson P.J."/>
        </authorList>
    </citation>
    <scope>NUCLEOTIDE SEQUENCE [LARGE SCALE GENOMIC DNA]</scope>
    <source>
        <strain evidence="1">G3</strain>
    </source>
</reference>
<dbReference type="RefSeq" id="XP_001328205.1">
    <property type="nucleotide sequence ID" value="XM_001328170.1"/>
</dbReference>
<dbReference type="EMBL" id="DS113248">
    <property type="protein sequence ID" value="EAY15982.1"/>
    <property type="molecule type" value="Genomic_DNA"/>
</dbReference>
<gene>
    <name evidence="1" type="ORF">TVAG_262320</name>
</gene>
<dbReference type="KEGG" id="tva:4773989"/>
<accession>A2DUE4</accession>
<name>A2DUE4_TRIV3</name>
<organism evidence="1 2">
    <name type="scientific">Trichomonas vaginalis (strain ATCC PRA-98 / G3)</name>
    <dbReference type="NCBI Taxonomy" id="412133"/>
    <lineage>
        <taxon>Eukaryota</taxon>
        <taxon>Metamonada</taxon>
        <taxon>Parabasalia</taxon>
        <taxon>Trichomonadida</taxon>
        <taxon>Trichomonadidae</taxon>
        <taxon>Trichomonas</taxon>
    </lineage>
</organism>
<dbReference type="VEuPathDB" id="TrichDB:TVAG_262320"/>
<sequence length="121" mass="14008">MFDKVMIKMKQIPELSPEQREKYGKELQYIKNSVDNLNNSLKTSDQLNSEIEKVHAKCLDLHKSVDTTAAQYEQLNQAILRFKTCITDFNNLNTDIEKAWNELGEVEQKLKSKQTTDSKAN</sequence>